<keyword evidence="3" id="KW-0482">Metalloprotease</keyword>
<comment type="caution">
    <text evidence="8">The sequence shown here is derived from an EMBL/GenBank/DDBJ whole genome shotgun (WGS) entry which is preliminary data.</text>
</comment>
<dbReference type="GO" id="GO:0004222">
    <property type="term" value="F:metalloendopeptidase activity"/>
    <property type="evidence" value="ECO:0007669"/>
    <property type="project" value="InterPro"/>
</dbReference>
<evidence type="ECO:0000256" key="3">
    <source>
        <dbReference type="ARBA" id="ARBA00023049"/>
    </source>
</evidence>
<evidence type="ECO:0000313" key="8">
    <source>
        <dbReference type="EMBL" id="MCW6510497.1"/>
    </source>
</evidence>
<feature type="domain" description="Peptidase M16 N-terminal" evidence="6">
    <location>
        <begin position="45"/>
        <end position="190"/>
    </location>
</feature>
<evidence type="ECO:0000256" key="1">
    <source>
        <dbReference type="ARBA" id="ARBA00001947"/>
    </source>
</evidence>
<keyword evidence="9" id="KW-1185">Reference proteome</keyword>
<comment type="similarity">
    <text evidence="2 4">Belongs to the peptidase M16 family.</text>
</comment>
<dbReference type="PANTHER" id="PTHR11851">
    <property type="entry name" value="METALLOPROTEASE"/>
    <property type="match status" value="1"/>
</dbReference>
<dbReference type="Proteomes" id="UP001165667">
    <property type="component" value="Unassembled WGS sequence"/>
</dbReference>
<evidence type="ECO:0000259" key="6">
    <source>
        <dbReference type="Pfam" id="PF00675"/>
    </source>
</evidence>
<evidence type="ECO:0000256" key="4">
    <source>
        <dbReference type="RuleBase" id="RU004447"/>
    </source>
</evidence>
<feature type="region of interest" description="Disordered" evidence="5">
    <location>
        <begin position="1"/>
        <end position="39"/>
    </location>
</feature>
<organism evidence="8 9">
    <name type="scientific">Lichenifustis flavocetrariae</name>
    <dbReference type="NCBI Taxonomy" id="2949735"/>
    <lineage>
        <taxon>Bacteria</taxon>
        <taxon>Pseudomonadati</taxon>
        <taxon>Pseudomonadota</taxon>
        <taxon>Alphaproteobacteria</taxon>
        <taxon>Hyphomicrobiales</taxon>
        <taxon>Lichenihabitantaceae</taxon>
        <taxon>Lichenifustis</taxon>
    </lineage>
</organism>
<dbReference type="Pfam" id="PF05193">
    <property type="entry name" value="Peptidase_M16_C"/>
    <property type="match status" value="1"/>
</dbReference>
<dbReference type="RefSeq" id="WP_282586876.1">
    <property type="nucleotide sequence ID" value="NZ_JAMOIM010000016.1"/>
</dbReference>
<dbReference type="InterPro" id="IPR050361">
    <property type="entry name" value="MPP/UQCRC_Complex"/>
</dbReference>
<dbReference type="Pfam" id="PF00675">
    <property type="entry name" value="Peptidase_M16"/>
    <property type="match status" value="1"/>
</dbReference>
<evidence type="ECO:0000256" key="5">
    <source>
        <dbReference type="SAM" id="MobiDB-lite"/>
    </source>
</evidence>
<dbReference type="Gene3D" id="3.30.830.10">
    <property type="entry name" value="Metalloenzyme, LuxS/M16 peptidase-like"/>
    <property type="match status" value="2"/>
</dbReference>
<dbReference type="InterPro" id="IPR007863">
    <property type="entry name" value="Peptidase_M16_C"/>
</dbReference>
<dbReference type="PROSITE" id="PS00143">
    <property type="entry name" value="INSULINASE"/>
    <property type="match status" value="1"/>
</dbReference>
<evidence type="ECO:0000256" key="2">
    <source>
        <dbReference type="ARBA" id="ARBA00007261"/>
    </source>
</evidence>
<dbReference type="PANTHER" id="PTHR11851:SF49">
    <property type="entry name" value="MITOCHONDRIAL-PROCESSING PEPTIDASE SUBUNIT ALPHA"/>
    <property type="match status" value="1"/>
</dbReference>
<name>A0AA41Z759_9HYPH</name>
<accession>A0AA41Z759</accession>
<dbReference type="AlphaFoldDB" id="A0AA41Z759"/>
<keyword evidence="3" id="KW-0645">Protease</keyword>
<dbReference type="GO" id="GO:0006508">
    <property type="term" value="P:proteolysis"/>
    <property type="evidence" value="ECO:0007669"/>
    <property type="project" value="InterPro"/>
</dbReference>
<dbReference type="InterPro" id="IPR011249">
    <property type="entry name" value="Metalloenz_LuxS/M16"/>
</dbReference>
<dbReference type="EMBL" id="JAMOIM010000016">
    <property type="protein sequence ID" value="MCW6510497.1"/>
    <property type="molecule type" value="Genomic_DNA"/>
</dbReference>
<dbReference type="SUPFAM" id="SSF63411">
    <property type="entry name" value="LuxS/MPP-like metallohydrolase"/>
    <property type="match status" value="2"/>
</dbReference>
<comment type="cofactor">
    <cofactor evidence="1">
        <name>Zn(2+)</name>
        <dbReference type="ChEBI" id="CHEBI:29105"/>
    </cofactor>
</comment>
<evidence type="ECO:0000313" key="9">
    <source>
        <dbReference type="Proteomes" id="UP001165667"/>
    </source>
</evidence>
<keyword evidence="3" id="KW-0378">Hydrolase</keyword>
<protein>
    <submittedName>
        <fullName evidence="8">Insulinase family protein</fullName>
    </submittedName>
</protein>
<reference evidence="8" key="1">
    <citation type="submission" date="2022-05" db="EMBL/GenBank/DDBJ databases">
        <authorList>
            <person name="Pankratov T."/>
        </authorList>
    </citation>
    <scope>NUCLEOTIDE SEQUENCE</scope>
    <source>
        <strain evidence="8">BP6-180914</strain>
    </source>
</reference>
<proteinExistence type="inferred from homology"/>
<feature type="domain" description="Peptidase M16 C-terminal" evidence="7">
    <location>
        <begin position="199"/>
        <end position="382"/>
    </location>
</feature>
<dbReference type="InterPro" id="IPR011765">
    <property type="entry name" value="Pept_M16_N"/>
</dbReference>
<dbReference type="InterPro" id="IPR001431">
    <property type="entry name" value="Pept_M16_Zn_BS"/>
</dbReference>
<sequence length="455" mass="49453">MPADVAPVSTPLAPPLGLRPDAPSNPAPETGPEIQSGRLDNGLEVVVIPDHRAPVVTHMVWYRNGSADDPAGKSGIAHFLEHLMFKGTTKHPQGQFSDIVAELGGQENAFTSNDYTAYFQRVSKEHLGTLMAFEADRMTNLVLSDDVVVPERDVVLEERRMRTDTDPSAQLQEAVQAALFTHHPYGTPIIGWNHEIEGLDRTDALNYYRRFYTPENAILIVAGDVTYPEVEELARKTYGEIPASGAAPVRVRTREPESRAHRLVTLADPKVEQPSVQRLYVVPSYASGKAGEGAALEVLAHHLGGGSTSLLYKTLVLDRGIAVAAGAYYMGTALDDTRFYVWAVPAPDVTLEALDKAIDDVLDVLATKDVAVDDLERAKTRLIADAVYAQDSQASLARWYGASLATGLTVADIARWPEDIEAVTAAAVRQAAAHWLTKRRCVTGFLMHDAEQAAA</sequence>
<gene>
    <name evidence="8" type="ORF">M8523_20990</name>
</gene>
<dbReference type="GO" id="GO:0046872">
    <property type="term" value="F:metal ion binding"/>
    <property type="evidence" value="ECO:0007669"/>
    <property type="project" value="InterPro"/>
</dbReference>
<evidence type="ECO:0000259" key="7">
    <source>
        <dbReference type="Pfam" id="PF05193"/>
    </source>
</evidence>